<feature type="domain" description="Small ribosomal subunit protein uS4 N-terminal" evidence="10">
    <location>
        <begin position="3"/>
        <end position="97"/>
    </location>
</feature>
<name>A0A351U437_9BACT</name>
<dbReference type="InterPro" id="IPR005709">
    <property type="entry name" value="Ribosomal_uS4_bac-type"/>
</dbReference>
<reference evidence="11" key="1">
    <citation type="journal article" date="2020" name="Biotechnol. Biofuels">
        <title>New insights from the biogas microbiome by comprehensive genome-resolved metagenomics of nearly 1600 species originating from multiple anaerobic digesters.</title>
        <authorList>
            <person name="Campanaro S."/>
            <person name="Treu L."/>
            <person name="Rodriguez-R L.M."/>
            <person name="Kovalovszki A."/>
            <person name="Ziels R.M."/>
            <person name="Maus I."/>
            <person name="Zhu X."/>
            <person name="Kougias P.G."/>
            <person name="Basile A."/>
            <person name="Luo G."/>
            <person name="Schluter A."/>
            <person name="Konstantinidis K.T."/>
            <person name="Angelidaki I."/>
        </authorList>
    </citation>
    <scope>NUCLEOTIDE SEQUENCE</scope>
    <source>
        <strain evidence="11">AS06rmzACSIP_7</strain>
    </source>
</reference>
<evidence type="ECO:0000256" key="6">
    <source>
        <dbReference type="ARBA" id="ARBA00035254"/>
    </source>
</evidence>
<dbReference type="GO" id="GO:0003735">
    <property type="term" value="F:structural constituent of ribosome"/>
    <property type="evidence" value="ECO:0007669"/>
    <property type="project" value="InterPro"/>
</dbReference>
<dbReference type="EMBL" id="JAAYEE010000034">
    <property type="protein sequence ID" value="NLW34268.1"/>
    <property type="molecule type" value="Genomic_DNA"/>
</dbReference>
<comment type="subunit">
    <text evidence="7">Part of the 30S ribosomal subunit. Contacts protein S5. The interaction surface between S4 and S5 is involved in control of translational fidelity.</text>
</comment>
<dbReference type="FunFam" id="1.10.1050.10:FF:000001">
    <property type="entry name" value="30S ribosomal protein S4"/>
    <property type="match status" value="1"/>
</dbReference>
<dbReference type="PROSITE" id="PS00632">
    <property type="entry name" value="RIBOSOMAL_S4"/>
    <property type="match status" value="1"/>
</dbReference>
<evidence type="ECO:0000259" key="10">
    <source>
        <dbReference type="SMART" id="SM01390"/>
    </source>
</evidence>
<reference evidence="11" key="2">
    <citation type="submission" date="2020-01" db="EMBL/GenBank/DDBJ databases">
        <authorList>
            <person name="Campanaro S."/>
        </authorList>
    </citation>
    <scope>NUCLEOTIDE SEQUENCE</scope>
    <source>
        <strain evidence="11">AS06rmzACSIP_7</strain>
    </source>
</reference>
<comment type="similarity">
    <text evidence="1 7 8">Belongs to the universal ribosomal protein uS4 family.</text>
</comment>
<dbReference type="SUPFAM" id="SSF55174">
    <property type="entry name" value="Alpha-L RNA-binding motif"/>
    <property type="match status" value="1"/>
</dbReference>
<evidence type="ECO:0000256" key="4">
    <source>
        <dbReference type="ARBA" id="ARBA00022980"/>
    </source>
</evidence>
<evidence type="ECO:0000256" key="5">
    <source>
        <dbReference type="ARBA" id="ARBA00023274"/>
    </source>
</evidence>
<evidence type="ECO:0000256" key="1">
    <source>
        <dbReference type="ARBA" id="ARBA00007465"/>
    </source>
</evidence>
<dbReference type="GO" id="GO:0042274">
    <property type="term" value="P:ribosomal small subunit biogenesis"/>
    <property type="evidence" value="ECO:0007669"/>
    <property type="project" value="TreeGrafter"/>
</dbReference>
<comment type="caution">
    <text evidence="11">The sequence shown here is derived from an EMBL/GenBank/DDBJ whole genome shotgun (WGS) entry which is preliminary data.</text>
</comment>
<keyword evidence="2 7" id="KW-0699">rRNA-binding</keyword>
<evidence type="ECO:0000256" key="8">
    <source>
        <dbReference type="RuleBase" id="RU003699"/>
    </source>
</evidence>
<dbReference type="InterPro" id="IPR001912">
    <property type="entry name" value="Ribosomal_uS4_N"/>
</dbReference>
<accession>A0A351U437</accession>
<comment type="function">
    <text evidence="7">With S5 and S12 plays an important role in translational accuracy.</text>
</comment>
<keyword evidence="3 7" id="KW-0694">RNA-binding</keyword>
<organism evidence="11 12">
    <name type="scientific">Syntrophorhabdus aromaticivorans</name>
    <dbReference type="NCBI Taxonomy" id="328301"/>
    <lineage>
        <taxon>Bacteria</taxon>
        <taxon>Pseudomonadati</taxon>
        <taxon>Thermodesulfobacteriota</taxon>
        <taxon>Syntrophorhabdia</taxon>
        <taxon>Syntrophorhabdales</taxon>
        <taxon>Syntrophorhabdaceae</taxon>
        <taxon>Syntrophorhabdus</taxon>
    </lineage>
</organism>
<dbReference type="NCBIfam" id="TIGR01017">
    <property type="entry name" value="rpsD_bact"/>
    <property type="match status" value="1"/>
</dbReference>
<dbReference type="GO" id="GO:0006412">
    <property type="term" value="P:translation"/>
    <property type="evidence" value="ECO:0007669"/>
    <property type="project" value="UniProtKB-UniRule"/>
</dbReference>
<keyword evidence="5 7" id="KW-0687">Ribonucleoprotein</keyword>
<dbReference type="InterPro" id="IPR036986">
    <property type="entry name" value="S4_RNA-bd_sf"/>
</dbReference>
<dbReference type="PROSITE" id="PS50889">
    <property type="entry name" value="S4"/>
    <property type="match status" value="1"/>
</dbReference>
<proteinExistence type="inferred from homology"/>
<dbReference type="PANTHER" id="PTHR11831:SF4">
    <property type="entry name" value="SMALL RIBOSOMAL SUBUNIT PROTEIN US4M"/>
    <property type="match status" value="1"/>
</dbReference>
<dbReference type="Gene3D" id="3.10.290.10">
    <property type="entry name" value="RNA-binding S4 domain"/>
    <property type="match status" value="1"/>
</dbReference>
<dbReference type="NCBIfam" id="NF003717">
    <property type="entry name" value="PRK05327.1"/>
    <property type="match status" value="1"/>
</dbReference>
<sequence length="206" mass="24118">MSRYVGPSCRLCRREAIKLFLKGERCYTEKCAVEKRNYPPGVHVEVRGKFLEYGLRLREKQRVRKIYGLSEKQFKRFFTMAEKKQGITGTNFLILLERRLDNMVFRLGFATSRKEARQIVSHNHIAVNGRKVNAPSYIVKEGDEIAVRHKDLESVKNALESVVRRGIPSWIELDKEDMKGVVKLLPSREDITMPIREQLIVEYYSR</sequence>
<evidence type="ECO:0000256" key="7">
    <source>
        <dbReference type="HAMAP-Rule" id="MF_01306"/>
    </source>
</evidence>
<gene>
    <name evidence="7 11" type="primary">rpsD</name>
    <name evidence="11" type="ORF">GXY80_02130</name>
</gene>
<dbReference type="Pfam" id="PF00163">
    <property type="entry name" value="Ribosomal_S4"/>
    <property type="match status" value="1"/>
</dbReference>
<comment type="function">
    <text evidence="7">One of the primary rRNA binding proteins, it binds directly to 16S rRNA where it nucleates assembly of the body of the 30S subunit.</text>
</comment>
<dbReference type="CDD" id="cd00165">
    <property type="entry name" value="S4"/>
    <property type="match status" value="1"/>
</dbReference>
<evidence type="ECO:0000256" key="3">
    <source>
        <dbReference type="ARBA" id="ARBA00022884"/>
    </source>
</evidence>
<evidence type="ECO:0000259" key="9">
    <source>
        <dbReference type="SMART" id="SM00363"/>
    </source>
</evidence>
<dbReference type="SMART" id="SM01390">
    <property type="entry name" value="Ribosomal_S4"/>
    <property type="match status" value="1"/>
</dbReference>
<dbReference type="PANTHER" id="PTHR11831">
    <property type="entry name" value="30S 40S RIBOSOMAL PROTEIN"/>
    <property type="match status" value="1"/>
</dbReference>
<dbReference type="InterPro" id="IPR002942">
    <property type="entry name" value="S4_RNA-bd"/>
</dbReference>
<dbReference type="InterPro" id="IPR018079">
    <property type="entry name" value="Ribosomal_uS4_CS"/>
</dbReference>
<dbReference type="GO" id="GO:0015935">
    <property type="term" value="C:small ribosomal subunit"/>
    <property type="evidence" value="ECO:0007669"/>
    <property type="project" value="InterPro"/>
</dbReference>
<dbReference type="GO" id="GO:0019843">
    <property type="term" value="F:rRNA binding"/>
    <property type="evidence" value="ECO:0007669"/>
    <property type="project" value="UniProtKB-UniRule"/>
</dbReference>
<dbReference type="FunFam" id="3.10.290.10:FF:000001">
    <property type="entry name" value="30S ribosomal protein S4"/>
    <property type="match status" value="1"/>
</dbReference>
<evidence type="ECO:0000256" key="2">
    <source>
        <dbReference type="ARBA" id="ARBA00022730"/>
    </source>
</evidence>
<dbReference type="Gene3D" id="1.10.1050.10">
    <property type="entry name" value="Ribosomal Protein S4 Delta 41, Chain A, domain 1"/>
    <property type="match status" value="1"/>
</dbReference>
<evidence type="ECO:0000313" key="11">
    <source>
        <dbReference type="EMBL" id="NLW34268.1"/>
    </source>
</evidence>
<dbReference type="STRING" id="909663.GCA_000512235_03104"/>
<evidence type="ECO:0000313" key="12">
    <source>
        <dbReference type="Proteomes" id="UP000777265"/>
    </source>
</evidence>
<dbReference type="HAMAP" id="MF_01306_B">
    <property type="entry name" value="Ribosomal_uS4_B"/>
    <property type="match status" value="1"/>
</dbReference>
<dbReference type="AlphaFoldDB" id="A0A351U437"/>
<dbReference type="SMART" id="SM00363">
    <property type="entry name" value="S4"/>
    <property type="match status" value="1"/>
</dbReference>
<dbReference type="InterPro" id="IPR022801">
    <property type="entry name" value="Ribosomal_uS4"/>
</dbReference>
<feature type="domain" description="RNA-binding S4" evidence="9">
    <location>
        <begin position="98"/>
        <end position="160"/>
    </location>
</feature>
<dbReference type="Pfam" id="PF01479">
    <property type="entry name" value="S4"/>
    <property type="match status" value="1"/>
</dbReference>
<keyword evidence="4 7" id="KW-0689">Ribosomal protein</keyword>
<dbReference type="Proteomes" id="UP000777265">
    <property type="component" value="Unassembled WGS sequence"/>
</dbReference>
<protein>
    <recommendedName>
        <fullName evidence="6 7">Small ribosomal subunit protein uS4</fullName>
    </recommendedName>
</protein>